<dbReference type="InterPro" id="IPR011010">
    <property type="entry name" value="DNA_brk_join_enz"/>
</dbReference>
<comment type="caution">
    <text evidence="1">The sequence shown here is derived from an EMBL/GenBank/DDBJ whole genome shotgun (WGS) entry which is preliminary data.</text>
</comment>
<keyword evidence="2" id="KW-1185">Reference proteome</keyword>
<organism evidence="1 2">
    <name type="scientific">Reyranella aquatilis</name>
    <dbReference type="NCBI Taxonomy" id="2035356"/>
    <lineage>
        <taxon>Bacteria</taxon>
        <taxon>Pseudomonadati</taxon>
        <taxon>Pseudomonadota</taxon>
        <taxon>Alphaproteobacteria</taxon>
        <taxon>Hyphomicrobiales</taxon>
        <taxon>Reyranellaceae</taxon>
        <taxon>Reyranella</taxon>
    </lineage>
</organism>
<evidence type="ECO:0000313" key="1">
    <source>
        <dbReference type="EMBL" id="MCC8429365.1"/>
    </source>
</evidence>
<dbReference type="Proteomes" id="UP001198862">
    <property type="component" value="Unassembled WGS sequence"/>
</dbReference>
<accession>A0ABS8KTI4</accession>
<protein>
    <recommendedName>
        <fullName evidence="3">Tyr recombinase domain-containing protein</fullName>
    </recommendedName>
</protein>
<dbReference type="SUPFAM" id="SSF56349">
    <property type="entry name" value="DNA breaking-rejoining enzymes"/>
    <property type="match status" value="1"/>
</dbReference>
<sequence>MLGHAACLGIIGKNPAQGVRQLAVGSRKRRLNEDELRRLGPVMRQLAFEGEHPTGLAAIRLVLLTGFRRMEALGLERS</sequence>
<reference evidence="1 2" key="1">
    <citation type="submission" date="2021-11" db="EMBL/GenBank/DDBJ databases">
        <authorList>
            <person name="Lee D.-H."/>
            <person name="Kim S.-B."/>
        </authorList>
    </citation>
    <scope>NUCLEOTIDE SEQUENCE [LARGE SCALE GENOMIC DNA]</scope>
    <source>
        <strain evidence="1 2">KCTC 52223</strain>
    </source>
</reference>
<evidence type="ECO:0000313" key="2">
    <source>
        <dbReference type="Proteomes" id="UP001198862"/>
    </source>
</evidence>
<proteinExistence type="predicted"/>
<name>A0ABS8KTI4_9HYPH</name>
<evidence type="ECO:0008006" key="3">
    <source>
        <dbReference type="Google" id="ProtNLM"/>
    </source>
</evidence>
<gene>
    <name evidence="1" type="ORF">LJ725_10325</name>
</gene>
<dbReference type="EMBL" id="JAJISD010000003">
    <property type="protein sequence ID" value="MCC8429365.1"/>
    <property type="molecule type" value="Genomic_DNA"/>
</dbReference>